<protein>
    <submittedName>
        <fullName evidence="1">Uncharacterized protein</fullName>
    </submittedName>
</protein>
<name>A0ABN2SP37_9ACTN</name>
<proteinExistence type="predicted"/>
<accession>A0ABN2SP37</accession>
<reference evidence="1 2" key="1">
    <citation type="journal article" date="2019" name="Int. J. Syst. Evol. Microbiol.">
        <title>The Global Catalogue of Microorganisms (GCM) 10K type strain sequencing project: providing services to taxonomists for standard genome sequencing and annotation.</title>
        <authorList>
            <consortium name="The Broad Institute Genomics Platform"/>
            <consortium name="The Broad Institute Genome Sequencing Center for Infectious Disease"/>
            <person name="Wu L."/>
            <person name="Ma J."/>
        </authorList>
    </citation>
    <scope>NUCLEOTIDE SEQUENCE [LARGE SCALE GENOMIC DNA]</scope>
    <source>
        <strain evidence="1 2">JCM 15313</strain>
    </source>
</reference>
<dbReference type="RefSeq" id="WP_344161059.1">
    <property type="nucleotide sequence ID" value="NZ_BAAAPC010000005.1"/>
</dbReference>
<gene>
    <name evidence="1" type="ORF">GCM10009799_14710</name>
</gene>
<dbReference type="EMBL" id="BAAAPC010000005">
    <property type="protein sequence ID" value="GAA1989935.1"/>
    <property type="molecule type" value="Genomic_DNA"/>
</dbReference>
<dbReference type="Proteomes" id="UP001501585">
    <property type="component" value="Unassembled WGS sequence"/>
</dbReference>
<organism evidence="1 2">
    <name type="scientific">Nocardiopsis rhodophaea</name>
    <dbReference type="NCBI Taxonomy" id="280238"/>
    <lineage>
        <taxon>Bacteria</taxon>
        <taxon>Bacillati</taxon>
        <taxon>Actinomycetota</taxon>
        <taxon>Actinomycetes</taxon>
        <taxon>Streptosporangiales</taxon>
        <taxon>Nocardiopsidaceae</taxon>
        <taxon>Nocardiopsis</taxon>
    </lineage>
</organism>
<comment type="caution">
    <text evidence="1">The sequence shown here is derived from an EMBL/GenBank/DDBJ whole genome shotgun (WGS) entry which is preliminary data.</text>
</comment>
<sequence length="84" mass="8651">MAEPDADRVVTNLAATSGAVEDSVGAHGGRTGFVVDTARGQRRDGGYVESALPALGQGVEFPPHALGYDGGRCAADVVRYFISD</sequence>
<evidence type="ECO:0000313" key="2">
    <source>
        <dbReference type="Proteomes" id="UP001501585"/>
    </source>
</evidence>
<keyword evidence="2" id="KW-1185">Reference proteome</keyword>
<evidence type="ECO:0000313" key="1">
    <source>
        <dbReference type="EMBL" id="GAA1989935.1"/>
    </source>
</evidence>